<gene>
    <name evidence="3" type="ORF">C5Y96_00185</name>
</gene>
<keyword evidence="1" id="KW-0812">Transmembrane</keyword>
<sequence length="337" mass="36058">MKHRHGFTLVELLVVIAIIGVLVGLLMPAVQQARESARRIQCTNNLKQLSLACLTYHDTYDSFPPSWDNGGQWSGFARLLPFIEQGPLEAAIDWGTSYTAYQSNGSASNVLNVGVPLPAIELDMLKCPSEVNLRSVDVTGDGIPDHFPSNYAMSIGTFLVYDGSQSGDGAFGANRFTRIAEFADGTSNTMALSEVNAFTRFHSSSVYDNSTGIPALSAVAGEINSNVTSSTAPAGHTQWVSGNVQQTGYTAFFTPNTIFNIDGRLQPADFVNNAEGAGDVDQNPCMAAVTARSFHPGVVNVAFVDGSVSKVTETVDLNVYRTIATRFGGEVSLRNKL</sequence>
<dbReference type="SUPFAM" id="SSF54523">
    <property type="entry name" value="Pili subunits"/>
    <property type="match status" value="1"/>
</dbReference>
<dbReference type="NCBIfam" id="TIGR02532">
    <property type="entry name" value="IV_pilin_GFxxxE"/>
    <property type="match status" value="1"/>
</dbReference>
<comment type="caution">
    <text evidence="3">The sequence shown here is derived from an EMBL/GenBank/DDBJ whole genome shotgun (WGS) entry which is preliminary data.</text>
</comment>
<dbReference type="RefSeq" id="WP_105349574.1">
    <property type="nucleotide sequence ID" value="NZ_PUIA01000001.1"/>
</dbReference>
<feature type="domain" description="DUF1559" evidence="2">
    <location>
        <begin position="31"/>
        <end position="317"/>
    </location>
</feature>
<accession>A0A2S8GBN1</accession>
<dbReference type="AlphaFoldDB" id="A0A2S8GBN1"/>
<evidence type="ECO:0000313" key="4">
    <source>
        <dbReference type="Proteomes" id="UP000240009"/>
    </source>
</evidence>
<dbReference type="Pfam" id="PF07963">
    <property type="entry name" value="N_methyl"/>
    <property type="match status" value="1"/>
</dbReference>
<evidence type="ECO:0000256" key="1">
    <source>
        <dbReference type="SAM" id="Phobius"/>
    </source>
</evidence>
<dbReference type="OrthoDB" id="254858at2"/>
<dbReference type="Proteomes" id="UP000240009">
    <property type="component" value="Unassembled WGS sequence"/>
</dbReference>
<dbReference type="Gene3D" id="3.30.700.10">
    <property type="entry name" value="Glycoprotein, Type 4 Pilin"/>
    <property type="match status" value="1"/>
</dbReference>
<dbReference type="PROSITE" id="PS00409">
    <property type="entry name" value="PROKAR_NTER_METHYL"/>
    <property type="match status" value="1"/>
</dbReference>
<reference evidence="3 4" key="1">
    <citation type="submission" date="2018-02" db="EMBL/GenBank/DDBJ databases">
        <title>Comparative genomes isolates from brazilian mangrove.</title>
        <authorList>
            <person name="Araujo J.E."/>
            <person name="Taketani R.G."/>
            <person name="Silva M.C.P."/>
            <person name="Loureco M.V."/>
            <person name="Andreote F.D."/>
        </authorList>
    </citation>
    <scope>NUCLEOTIDE SEQUENCE [LARGE SCALE GENOMIC DNA]</scope>
    <source>
        <strain evidence="3 4">HEX-2 MGV</strain>
    </source>
</reference>
<dbReference type="PANTHER" id="PTHR30093:SF2">
    <property type="entry name" value="TYPE II SECRETION SYSTEM PROTEIN H"/>
    <property type="match status" value="1"/>
</dbReference>
<dbReference type="InterPro" id="IPR011453">
    <property type="entry name" value="DUF1559"/>
</dbReference>
<dbReference type="InterPro" id="IPR027558">
    <property type="entry name" value="Pre_pil_HX9DG_C"/>
</dbReference>
<dbReference type="EMBL" id="PUIA01000001">
    <property type="protein sequence ID" value="PQO41866.1"/>
    <property type="molecule type" value="Genomic_DNA"/>
</dbReference>
<feature type="transmembrane region" description="Helical" evidence="1">
    <location>
        <begin position="12"/>
        <end position="30"/>
    </location>
</feature>
<name>A0A2S8GBN1_9BACT</name>
<evidence type="ECO:0000259" key="2">
    <source>
        <dbReference type="Pfam" id="PF07596"/>
    </source>
</evidence>
<protein>
    <submittedName>
        <fullName evidence="3">Prepilin-type cleavage/methylation domain-containing protein</fullName>
    </submittedName>
</protein>
<dbReference type="NCBIfam" id="TIGR04294">
    <property type="entry name" value="pre_pil_HX9DG"/>
    <property type="match status" value="1"/>
</dbReference>
<dbReference type="InterPro" id="IPR045584">
    <property type="entry name" value="Pilin-like"/>
</dbReference>
<keyword evidence="1" id="KW-0472">Membrane</keyword>
<keyword evidence="1" id="KW-1133">Transmembrane helix</keyword>
<dbReference type="Pfam" id="PF07596">
    <property type="entry name" value="SBP_bac_10"/>
    <property type="match status" value="1"/>
</dbReference>
<evidence type="ECO:0000313" key="3">
    <source>
        <dbReference type="EMBL" id="PQO41866.1"/>
    </source>
</evidence>
<organism evidence="3 4">
    <name type="scientific">Blastopirellula marina</name>
    <dbReference type="NCBI Taxonomy" id="124"/>
    <lineage>
        <taxon>Bacteria</taxon>
        <taxon>Pseudomonadati</taxon>
        <taxon>Planctomycetota</taxon>
        <taxon>Planctomycetia</taxon>
        <taxon>Pirellulales</taxon>
        <taxon>Pirellulaceae</taxon>
        <taxon>Blastopirellula</taxon>
    </lineage>
</organism>
<dbReference type="InterPro" id="IPR012902">
    <property type="entry name" value="N_methyl_site"/>
</dbReference>
<proteinExistence type="predicted"/>
<dbReference type="PANTHER" id="PTHR30093">
    <property type="entry name" value="GENERAL SECRETION PATHWAY PROTEIN G"/>
    <property type="match status" value="1"/>
</dbReference>